<reference evidence="2" key="1">
    <citation type="submission" date="2019-09" db="EMBL/GenBank/DDBJ databases">
        <authorList>
            <person name="Li J."/>
        </authorList>
    </citation>
    <scope>NUCLEOTIDE SEQUENCE [LARGE SCALE GENOMIC DNA]</scope>
    <source>
        <strain evidence="2">JCM 14732</strain>
    </source>
</reference>
<sequence>MTDEPDPIAYTALEPGTPVQSSDGQQFGTVAAVLVVEEVSVFDGIVVETPRGTRFVDADHVGTITTAYVRTSLTADDAAQLPEPDDSPVYRADATDDTGSSLADRFGRMFGRGTWKREQ</sequence>
<dbReference type="EMBL" id="SDPQ02000001">
    <property type="protein sequence ID" value="KAA1399348.1"/>
    <property type="molecule type" value="Genomic_DNA"/>
</dbReference>
<dbReference type="OrthoDB" id="5117037at2"/>
<evidence type="ECO:0000313" key="2">
    <source>
        <dbReference type="EMBL" id="KAA1399348.1"/>
    </source>
</evidence>
<evidence type="ECO:0008006" key="4">
    <source>
        <dbReference type="Google" id="ProtNLM"/>
    </source>
</evidence>
<evidence type="ECO:0000256" key="1">
    <source>
        <dbReference type="SAM" id="MobiDB-lite"/>
    </source>
</evidence>
<accession>A0A5M4FH95</accession>
<feature type="region of interest" description="Disordered" evidence="1">
    <location>
        <begin position="75"/>
        <end position="105"/>
    </location>
</feature>
<dbReference type="Proteomes" id="UP000380867">
    <property type="component" value="Unassembled WGS sequence"/>
</dbReference>
<dbReference type="InterPro" id="IPR011033">
    <property type="entry name" value="PRC_barrel-like_sf"/>
</dbReference>
<organism evidence="2 3">
    <name type="scientific">Aeromicrobium ginsengisoli</name>
    <dbReference type="NCBI Taxonomy" id="363867"/>
    <lineage>
        <taxon>Bacteria</taxon>
        <taxon>Bacillati</taxon>
        <taxon>Actinomycetota</taxon>
        <taxon>Actinomycetes</taxon>
        <taxon>Propionibacteriales</taxon>
        <taxon>Nocardioidaceae</taxon>
        <taxon>Aeromicrobium</taxon>
    </lineage>
</organism>
<dbReference type="AlphaFoldDB" id="A0A5M4FH95"/>
<evidence type="ECO:0000313" key="3">
    <source>
        <dbReference type="Proteomes" id="UP000380867"/>
    </source>
</evidence>
<comment type="caution">
    <text evidence="2">The sequence shown here is derived from an EMBL/GenBank/DDBJ whole genome shotgun (WGS) entry which is preliminary data.</text>
</comment>
<name>A0A5M4FH95_9ACTN</name>
<dbReference type="SUPFAM" id="SSF50346">
    <property type="entry name" value="PRC-barrel domain"/>
    <property type="match status" value="1"/>
</dbReference>
<dbReference type="RefSeq" id="WP_149687494.1">
    <property type="nucleotide sequence ID" value="NZ_SDPQ02000001.1"/>
</dbReference>
<protein>
    <recommendedName>
        <fullName evidence="4">DUF2171 domain-containing protein</fullName>
    </recommendedName>
</protein>
<proteinExistence type="predicted"/>
<gene>
    <name evidence="2" type="ORF">ESP70_000820</name>
</gene>
<feature type="region of interest" description="Disordered" evidence="1">
    <location>
        <begin position="1"/>
        <end position="24"/>
    </location>
</feature>
<keyword evidence="3" id="KW-1185">Reference proteome</keyword>